<evidence type="ECO:0000313" key="3">
    <source>
        <dbReference type="Proteomes" id="UP000177197"/>
    </source>
</evidence>
<proteinExistence type="predicted"/>
<accession>A0A1F5CCC1</accession>
<keyword evidence="1" id="KW-0812">Transmembrane</keyword>
<feature type="transmembrane region" description="Helical" evidence="1">
    <location>
        <begin position="20"/>
        <end position="45"/>
    </location>
</feature>
<dbReference type="EMBL" id="MEYV01000007">
    <property type="protein sequence ID" value="OGD40509.1"/>
    <property type="molecule type" value="Genomic_DNA"/>
</dbReference>
<gene>
    <name evidence="2" type="ORF">A3I30_00895</name>
</gene>
<reference evidence="2 3" key="1">
    <citation type="journal article" date="2016" name="Nat. Commun.">
        <title>Thousands of microbial genomes shed light on interconnected biogeochemical processes in an aquifer system.</title>
        <authorList>
            <person name="Anantharaman K."/>
            <person name="Brown C.T."/>
            <person name="Hug L.A."/>
            <person name="Sharon I."/>
            <person name="Castelle C.J."/>
            <person name="Probst A.J."/>
            <person name="Thomas B.C."/>
            <person name="Singh A."/>
            <person name="Wilkins M.J."/>
            <person name="Karaoz U."/>
            <person name="Brodie E.L."/>
            <person name="Williams K.H."/>
            <person name="Hubbard S.S."/>
            <person name="Banfield J.F."/>
        </authorList>
    </citation>
    <scope>NUCLEOTIDE SEQUENCE [LARGE SCALE GENOMIC DNA]</scope>
</reference>
<dbReference type="Pfam" id="PF05552">
    <property type="entry name" value="MS_channel_1st_1"/>
    <property type="match status" value="2"/>
</dbReference>
<name>A0A1F5CCC1_9BACT</name>
<evidence type="ECO:0008006" key="4">
    <source>
        <dbReference type="Google" id="ProtNLM"/>
    </source>
</evidence>
<dbReference type="PANTHER" id="PTHR30221">
    <property type="entry name" value="SMALL-CONDUCTANCE MECHANOSENSITIVE CHANNEL"/>
    <property type="match status" value="1"/>
</dbReference>
<protein>
    <recommendedName>
        <fullName evidence="4">Small-conductance mechanosensitive ion channel</fullName>
    </recommendedName>
</protein>
<dbReference type="InterPro" id="IPR008910">
    <property type="entry name" value="MSC_TM_helix"/>
</dbReference>
<comment type="caution">
    <text evidence="2">The sequence shown here is derived from an EMBL/GenBank/DDBJ whole genome shotgun (WGS) entry which is preliminary data.</text>
</comment>
<dbReference type="GO" id="GO:0008381">
    <property type="term" value="F:mechanosensitive monoatomic ion channel activity"/>
    <property type="evidence" value="ECO:0007669"/>
    <property type="project" value="InterPro"/>
</dbReference>
<evidence type="ECO:0000256" key="1">
    <source>
        <dbReference type="SAM" id="Phobius"/>
    </source>
</evidence>
<feature type="transmembrane region" description="Helical" evidence="1">
    <location>
        <begin position="189"/>
        <end position="209"/>
    </location>
</feature>
<dbReference type="Gene3D" id="1.10.287.1260">
    <property type="match status" value="1"/>
</dbReference>
<dbReference type="InterPro" id="IPR045275">
    <property type="entry name" value="MscS_archaea/bacteria_type"/>
</dbReference>
<feature type="transmembrane region" description="Helical" evidence="1">
    <location>
        <begin position="83"/>
        <end position="110"/>
    </location>
</feature>
<keyword evidence="1" id="KW-1133">Transmembrane helix</keyword>
<feature type="transmembrane region" description="Helical" evidence="1">
    <location>
        <begin position="162"/>
        <end position="183"/>
    </location>
</feature>
<organism evidence="2 3">
    <name type="scientific">Candidatus Azambacteria bacterium RIFCSPLOWO2_02_FULL_44_14</name>
    <dbReference type="NCBI Taxonomy" id="1797306"/>
    <lineage>
        <taxon>Bacteria</taxon>
        <taxon>Candidatus Azamiibacteriota</taxon>
    </lineage>
</organism>
<dbReference type="AlphaFoldDB" id="A0A1F5CCC1"/>
<dbReference type="PANTHER" id="PTHR30221:SF1">
    <property type="entry name" value="SMALL-CONDUCTANCE MECHANOSENSITIVE CHANNEL"/>
    <property type="match status" value="1"/>
</dbReference>
<keyword evidence="1" id="KW-0472">Membrane</keyword>
<sequence>MIVQSWADFIIYSLQTLWQGLVGFLPGFMGALVVFIVGLIVAAGLGKIVERLIDAVRFDRLLEQLGLRRLLERADLRLHAGRFLGVLVQWFFIIVALLAASDILGLAAFSDFLRQVLLYIPNIVIAVLIMLAGVVVANFLAKVVRASVIAARLHQANFLATLTRWSVWIFAFLAALSQLGVATALVNTLVMGFVAMLALAGGLAFGLGGKDVAADWLRKMREEVTK</sequence>
<feature type="transmembrane region" description="Helical" evidence="1">
    <location>
        <begin position="116"/>
        <end position="141"/>
    </location>
</feature>
<dbReference type="Proteomes" id="UP000177197">
    <property type="component" value="Unassembled WGS sequence"/>
</dbReference>
<evidence type="ECO:0000313" key="2">
    <source>
        <dbReference type="EMBL" id="OGD40509.1"/>
    </source>
</evidence>